<evidence type="ECO:0000259" key="1">
    <source>
        <dbReference type="Pfam" id="PF14129"/>
    </source>
</evidence>
<evidence type="ECO:0000313" key="2">
    <source>
        <dbReference type="EMBL" id="GEO23325.1"/>
    </source>
</evidence>
<dbReference type="RefSeq" id="WP_040414111.1">
    <property type="nucleotide sequence ID" value="NZ_BJYV01000022.1"/>
</dbReference>
<dbReference type="InterPro" id="IPR025381">
    <property type="entry name" value="DUF4296"/>
</dbReference>
<name>A0A512CGL2_9BACT</name>
<proteinExistence type="predicted"/>
<organism evidence="2 3">
    <name type="scientific">Cyclobacterium qasimii</name>
    <dbReference type="NCBI Taxonomy" id="1350429"/>
    <lineage>
        <taxon>Bacteria</taxon>
        <taxon>Pseudomonadati</taxon>
        <taxon>Bacteroidota</taxon>
        <taxon>Cytophagia</taxon>
        <taxon>Cytophagales</taxon>
        <taxon>Cyclobacteriaceae</taxon>
        <taxon>Cyclobacterium</taxon>
    </lineage>
</organism>
<dbReference type="AlphaFoldDB" id="A0A512CGL2"/>
<dbReference type="Proteomes" id="UP000321301">
    <property type="component" value="Unassembled WGS sequence"/>
</dbReference>
<reference evidence="2 3" key="1">
    <citation type="submission" date="2019-07" db="EMBL/GenBank/DDBJ databases">
        <title>Whole genome shotgun sequence of Cyclobacterium qasimii NBRC 106168.</title>
        <authorList>
            <person name="Hosoyama A."/>
            <person name="Uohara A."/>
            <person name="Ohji S."/>
            <person name="Ichikawa N."/>
        </authorList>
    </citation>
    <scope>NUCLEOTIDE SEQUENCE [LARGE SCALE GENOMIC DNA]</scope>
    <source>
        <strain evidence="2 3">NBRC 106168</strain>
    </source>
</reference>
<accession>A0A512CGL2</accession>
<evidence type="ECO:0000313" key="3">
    <source>
        <dbReference type="Proteomes" id="UP000321301"/>
    </source>
</evidence>
<dbReference type="EMBL" id="BJYV01000022">
    <property type="protein sequence ID" value="GEO23325.1"/>
    <property type="molecule type" value="Genomic_DNA"/>
</dbReference>
<keyword evidence="3" id="KW-1185">Reference proteome</keyword>
<dbReference type="PROSITE" id="PS51257">
    <property type="entry name" value="PROKAR_LIPOPROTEIN"/>
    <property type="match status" value="1"/>
</dbReference>
<feature type="domain" description="DUF4296" evidence="1">
    <location>
        <begin position="24"/>
        <end position="109"/>
    </location>
</feature>
<sequence>MKHLYIAFAFLLGTISCRDNNGSDDILSEDTMVNILVEIHMTEGFVQSLSIPYDSSKILYPILERRIFEKYGIPDSVYIKSLEFYLRDAAKMEYLYERAIDSLSVKEKEAQQNQQP</sequence>
<protein>
    <recommendedName>
        <fullName evidence="1">DUF4296 domain-containing protein</fullName>
    </recommendedName>
</protein>
<gene>
    <name evidence="2" type="ORF">CQA01_38590</name>
</gene>
<dbReference type="Pfam" id="PF14129">
    <property type="entry name" value="DUF4296"/>
    <property type="match status" value="1"/>
</dbReference>
<comment type="caution">
    <text evidence="2">The sequence shown here is derived from an EMBL/GenBank/DDBJ whole genome shotgun (WGS) entry which is preliminary data.</text>
</comment>